<name>A0AAV9L6K3_9SOLN</name>
<keyword evidence="3" id="KW-1185">Reference proteome</keyword>
<feature type="domain" description="Bet v I/Major latex protein" evidence="1">
    <location>
        <begin position="2"/>
        <end position="147"/>
    </location>
</feature>
<comment type="caution">
    <text evidence="2">The sequence shown here is derived from an EMBL/GenBank/DDBJ whole genome shotgun (WGS) entry which is preliminary data.</text>
</comment>
<sequence length="147" mass="16776">MGVKGKLIASVEVKCGGFLMHDFLHNNSHHVANISPRHMNHYQIQEGESVKVGSIVSLSYNEAGQKKFMKQVIEAIDPKKKSIRWKVIEGDVLEMYSSFTIVTSHEPQWTIWTFEYEKKTEDIPEPLGLLGNILNVIKDMEGHLQKN</sequence>
<evidence type="ECO:0000259" key="1">
    <source>
        <dbReference type="SMART" id="SM01037"/>
    </source>
</evidence>
<evidence type="ECO:0000313" key="3">
    <source>
        <dbReference type="Proteomes" id="UP001311915"/>
    </source>
</evidence>
<protein>
    <recommendedName>
        <fullName evidence="1">Bet v I/Major latex protein domain-containing protein</fullName>
    </recommendedName>
</protein>
<proteinExistence type="predicted"/>
<dbReference type="EMBL" id="JAWPEI010000007">
    <property type="protein sequence ID" value="KAK4721216.1"/>
    <property type="molecule type" value="Genomic_DNA"/>
</dbReference>
<evidence type="ECO:0000313" key="2">
    <source>
        <dbReference type="EMBL" id="KAK4721216.1"/>
    </source>
</evidence>
<organism evidence="2 3">
    <name type="scientific">Solanum pinnatisectum</name>
    <name type="common">tansyleaf nightshade</name>
    <dbReference type="NCBI Taxonomy" id="50273"/>
    <lineage>
        <taxon>Eukaryota</taxon>
        <taxon>Viridiplantae</taxon>
        <taxon>Streptophyta</taxon>
        <taxon>Embryophyta</taxon>
        <taxon>Tracheophyta</taxon>
        <taxon>Spermatophyta</taxon>
        <taxon>Magnoliopsida</taxon>
        <taxon>eudicotyledons</taxon>
        <taxon>Gunneridae</taxon>
        <taxon>Pentapetalae</taxon>
        <taxon>asterids</taxon>
        <taxon>lamiids</taxon>
        <taxon>Solanales</taxon>
        <taxon>Solanaceae</taxon>
        <taxon>Solanoideae</taxon>
        <taxon>Solaneae</taxon>
        <taxon>Solanum</taxon>
    </lineage>
</organism>
<dbReference type="PANTHER" id="PTHR31907">
    <property type="entry name" value="MLP-LIKE PROTEIN 423"/>
    <property type="match status" value="1"/>
</dbReference>
<dbReference type="Proteomes" id="UP001311915">
    <property type="component" value="Unassembled WGS sequence"/>
</dbReference>
<dbReference type="Pfam" id="PF00407">
    <property type="entry name" value="Bet_v_1"/>
    <property type="match status" value="1"/>
</dbReference>
<gene>
    <name evidence="2" type="ORF">R3W88_011449</name>
</gene>
<dbReference type="InterPro" id="IPR023393">
    <property type="entry name" value="START-like_dom_sf"/>
</dbReference>
<dbReference type="AlphaFoldDB" id="A0AAV9L6K3"/>
<dbReference type="GO" id="GO:0006952">
    <property type="term" value="P:defense response"/>
    <property type="evidence" value="ECO:0007669"/>
    <property type="project" value="InterPro"/>
</dbReference>
<dbReference type="Gene3D" id="3.30.530.20">
    <property type="match status" value="1"/>
</dbReference>
<reference evidence="2 3" key="1">
    <citation type="submission" date="2023-10" db="EMBL/GenBank/DDBJ databases">
        <title>Genome-Wide Identification Analysis in wild type Solanum Pinnatisectum Reveals Some Genes Defensing Phytophthora Infestans.</title>
        <authorList>
            <person name="Sun C."/>
        </authorList>
    </citation>
    <scope>NUCLEOTIDE SEQUENCE [LARGE SCALE GENOMIC DNA]</scope>
    <source>
        <strain evidence="2">LQN</strain>
        <tissue evidence="2">Leaf</tissue>
    </source>
</reference>
<dbReference type="SUPFAM" id="SSF55961">
    <property type="entry name" value="Bet v1-like"/>
    <property type="match status" value="1"/>
</dbReference>
<dbReference type="InterPro" id="IPR051761">
    <property type="entry name" value="MLP-like_ligand-binding"/>
</dbReference>
<dbReference type="InterPro" id="IPR000916">
    <property type="entry name" value="Bet_v_I/MLP"/>
</dbReference>
<dbReference type="SMART" id="SM01037">
    <property type="entry name" value="Bet_v_1"/>
    <property type="match status" value="1"/>
</dbReference>
<accession>A0AAV9L6K3</accession>